<evidence type="ECO:0000256" key="5">
    <source>
        <dbReference type="ARBA" id="ARBA00023136"/>
    </source>
</evidence>
<dbReference type="AlphaFoldDB" id="A0A918SC98"/>
<dbReference type="RefSeq" id="WP_189604035.1">
    <property type="nucleotide sequence ID" value="NZ_BMXB01000003.1"/>
</dbReference>
<feature type="transmembrane region" description="Helical" evidence="6">
    <location>
        <begin position="747"/>
        <end position="770"/>
    </location>
</feature>
<dbReference type="PANTHER" id="PTHR30572:SF18">
    <property type="entry name" value="ABC-TYPE MACROLIDE FAMILY EXPORT SYSTEM PERMEASE COMPONENT 2"/>
    <property type="match status" value="1"/>
</dbReference>
<gene>
    <name evidence="9" type="ORF">GCM10007103_14300</name>
</gene>
<evidence type="ECO:0000259" key="8">
    <source>
        <dbReference type="Pfam" id="PF12704"/>
    </source>
</evidence>
<evidence type="ECO:0000313" key="10">
    <source>
        <dbReference type="Proteomes" id="UP000610456"/>
    </source>
</evidence>
<keyword evidence="3 6" id="KW-0812">Transmembrane</keyword>
<feature type="domain" description="MacB-like periplasmic core" evidence="8">
    <location>
        <begin position="428"/>
        <end position="628"/>
    </location>
</feature>
<keyword evidence="4 6" id="KW-1133">Transmembrane helix</keyword>
<feature type="transmembrane region" description="Helical" evidence="6">
    <location>
        <begin position="414"/>
        <end position="438"/>
    </location>
</feature>
<feature type="transmembrane region" description="Helical" evidence="6">
    <location>
        <begin position="370"/>
        <end position="393"/>
    </location>
</feature>
<feature type="transmembrane region" description="Helical" evidence="6">
    <location>
        <begin position="664"/>
        <end position="685"/>
    </location>
</feature>
<reference evidence="9" key="2">
    <citation type="submission" date="2020-09" db="EMBL/GenBank/DDBJ databases">
        <authorList>
            <person name="Sun Q."/>
            <person name="Kim S."/>
        </authorList>
    </citation>
    <scope>NUCLEOTIDE SEQUENCE</scope>
    <source>
        <strain evidence="9">KCTC 12719</strain>
    </source>
</reference>
<keyword evidence="10" id="KW-1185">Reference proteome</keyword>
<evidence type="ECO:0000256" key="6">
    <source>
        <dbReference type="SAM" id="Phobius"/>
    </source>
</evidence>
<dbReference type="Pfam" id="PF12704">
    <property type="entry name" value="MacB_PCD"/>
    <property type="match status" value="2"/>
</dbReference>
<dbReference type="InterPro" id="IPR025857">
    <property type="entry name" value="MacB_PCD"/>
</dbReference>
<name>A0A918SC98_9FLAO</name>
<dbReference type="Pfam" id="PF02687">
    <property type="entry name" value="FtsX"/>
    <property type="match status" value="2"/>
</dbReference>
<feature type="domain" description="ABC3 transporter permease C-terminal" evidence="7">
    <location>
        <begin position="664"/>
        <end position="777"/>
    </location>
</feature>
<comment type="subcellular location">
    <subcellularLocation>
        <location evidence="1">Cell membrane</location>
        <topology evidence="1">Multi-pass membrane protein</topology>
    </subcellularLocation>
</comment>
<evidence type="ECO:0000256" key="1">
    <source>
        <dbReference type="ARBA" id="ARBA00004651"/>
    </source>
</evidence>
<feature type="transmembrane region" description="Helical" evidence="6">
    <location>
        <begin position="323"/>
        <end position="350"/>
    </location>
</feature>
<proteinExistence type="predicted"/>
<feature type="transmembrane region" description="Helical" evidence="6">
    <location>
        <begin position="713"/>
        <end position="732"/>
    </location>
</feature>
<evidence type="ECO:0000256" key="4">
    <source>
        <dbReference type="ARBA" id="ARBA00022989"/>
    </source>
</evidence>
<keyword evidence="2" id="KW-1003">Cell membrane</keyword>
<reference evidence="9" key="1">
    <citation type="journal article" date="2014" name="Int. J. Syst. Evol. Microbiol.">
        <title>Complete genome sequence of Corynebacterium casei LMG S-19264T (=DSM 44701T), isolated from a smear-ripened cheese.</title>
        <authorList>
            <consortium name="US DOE Joint Genome Institute (JGI-PGF)"/>
            <person name="Walter F."/>
            <person name="Albersmeier A."/>
            <person name="Kalinowski J."/>
            <person name="Ruckert C."/>
        </authorList>
    </citation>
    <scope>NUCLEOTIDE SEQUENCE</scope>
    <source>
        <strain evidence="9">KCTC 12719</strain>
    </source>
</reference>
<evidence type="ECO:0000259" key="7">
    <source>
        <dbReference type="Pfam" id="PF02687"/>
    </source>
</evidence>
<feature type="domain" description="ABC3 transporter permease C-terminal" evidence="7">
    <location>
        <begin position="282"/>
        <end position="396"/>
    </location>
</feature>
<dbReference type="InterPro" id="IPR003838">
    <property type="entry name" value="ABC3_permease_C"/>
</dbReference>
<evidence type="ECO:0000256" key="3">
    <source>
        <dbReference type="ARBA" id="ARBA00022692"/>
    </source>
</evidence>
<dbReference type="PANTHER" id="PTHR30572">
    <property type="entry name" value="MEMBRANE COMPONENT OF TRANSPORTER-RELATED"/>
    <property type="match status" value="1"/>
</dbReference>
<dbReference type="GO" id="GO:0005886">
    <property type="term" value="C:plasma membrane"/>
    <property type="evidence" value="ECO:0007669"/>
    <property type="project" value="UniProtKB-SubCell"/>
</dbReference>
<comment type="caution">
    <text evidence="9">The sequence shown here is derived from an EMBL/GenBank/DDBJ whole genome shotgun (WGS) entry which is preliminary data.</text>
</comment>
<feature type="transmembrane region" description="Helical" evidence="6">
    <location>
        <begin position="276"/>
        <end position="296"/>
    </location>
</feature>
<dbReference type="Proteomes" id="UP000610456">
    <property type="component" value="Unassembled WGS sequence"/>
</dbReference>
<sequence>MIRNYFKMAWRNLWKKKGYSALNIFGLVIGITTASLILLWVEDEVNFDKDIVDKNLVHYVPTNQKYDGEWRTFYSTPGPLAAALKEEIPEISKAARLFTTNFMFASGDQGLNQLGAFADADIFDIYGLHFLEGSAKKAFKNKNGMVLSQKTAALLFGKHQQALGQIVQINKTENYLVTGVVKDLPENSTFQFKWLAPFERFTAGKEWTQGYENNFADTFVKLTPGADFETVNEKVKQILPTKTEDYDTHAILHAANDWHLRSDFKDGKIVGGRIEYVQLFSLIAIIILIIACINFMNLATARSEKRANEVGVRKTLGSGKRQLIYQFLAEAFLTSILAAVLSVALLKLILPLFNNLIDKQLTLGIDEPVHFLSLLGITIICGIFAGLYPAFYLSSFKPVDVLKGSRRQAGSSGFIRKGLVVTQFVVSIVFIICTIIVYQQVQHVKNRDLGMDKENLIELPVNGEIIKNFDPLQQTLTASGMVKSVGLTNSHALSGGNNGSGLKWKGGTNTEEILVSYRYVNSHFMKTTGITFKEGSGFNTAVENDSLNTIITESFAKLMGEGSAIGKRIDRWGDIYTVIGVVNDYLYGDMYANSDPVMFFNSPSEAQYMYIKTNPEYATTEILDKLKATLTIYNPGFPFEYSFLDDDFNARFKSEQLMGNLSQIFAFLAILISCLGLFGLSAYTAEQRRKEIGVRKVLGSSVPGIISLLSKDFIRLVLIAIILAVPLAWWFMDNWLQSFAYRISINWWVFAFAGLAAIFIALLTVSFQAIKAAIANPVKSLRTE</sequence>
<organism evidence="9 10">
    <name type="scientific">Salinimicrobium marinum</name>
    <dbReference type="NCBI Taxonomy" id="680283"/>
    <lineage>
        <taxon>Bacteria</taxon>
        <taxon>Pseudomonadati</taxon>
        <taxon>Bacteroidota</taxon>
        <taxon>Flavobacteriia</taxon>
        <taxon>Flavobacteriales</taxon>
        <taxon>Flavobacteriaceae</taxon>
        <taxon>Salinimicrobium</taxon>
    </lineage>
</organism>
<accession>A0A918SC98</accession>
<protein>
    <submittedName>
        <fullName evidence="9">ABC transporter permease</fullName>
    </submittedName>
</protein>
<feature type="domain" description="MacB-like periplasmic core" evidence="8">
    <location>
        <begin position="20"/>
        <end position="238"/>
    </location>
</feature>
<feature type="transmembrane region" description="Helical" evidence="6">
    <location>
        <begin position="21"/>
        <end position="41"/>
    </location>
</feature>
<keyword evidence="5 6" id="KW-0472">Membrane</keyword>
<dbReference type="EMBL" id="BMXB01000003">
    <property type="protein sequence ID" value="GHA33896.1"/>
    <property type="molecule type" value="Genomic_DNA"/>
</dbReference>
<evidence type="ECO:0000256" key="2">
    <source>
        <dbReference type="ARBA" id="ARBA00022475"/>
    </source>
</evidence>
<evidence type="ECO:0000313" key="9">
    <source>
        <dbReference type="EMBL" id="GHA33896.1"/>
    </source>
</evidence>
<dbReference type="GO" id="GO:0022857">
    <property type="term" value="F:transmembrane transporter activity"/>
    <property type="evidence" value="ECO:0007669"/>
    <property type="project" value="TreeGrafter"/>
</dbReference>
<dbReference type="InterPro" id="IPR050250">
    <property type="entry name" value="Macrolide_Exporter_MacB"/>
</dbReference>